<dbReference type="EMBL" id="NPJF01000015">
    <property type="protein sequence ID" value="OYP56955.1"/>
    <property type="molecule type" value="Genomic_DNA"/>
</dbReference>
<organism evidence="2 5">
    <name type="scientific">Segatella bryantii</name>
    <name type="common">Prevotella bryantii</name>
    <dbReference type="NCBI Taxonomy" id="77095"/>
    <lineage>
        <taxon>Bacteria</taxon>
        <taxon>Pseudomonadati</taxon>
        <taxon>Bacteroidota</taxon>
        <taxon>Bacteroidia</taxon>
        <taxon>Bacteroidales</taxon>
        <taxon>Prevotellaceae</taxon>
        <taxon>Segatella</taxon>
    </lineage>
</organism>
<evidence type="ECO:0000313" key="2">
    <source>
        <dbReference type="EMBL" id="GJG27440.1"/>
    </source>
</evidence>
<reference evidence="2" key="2">
    <citation type="submission" date="2021-08" db="EMBL/GenBank/DDBJ databases">
        <title>Prevotella lacticifex sp. nov., isolated from rumen of cow.</title>
        <authorList>
            <person name="Shinkai T."/>
            <person name="Ikeyama N."/>
            <person name="Kumagai M."/>
            <person name="Ohmori H."/>
            <person name="Sakamoto M."/>
            <person name="Ohkuma M."/>
            <person name="Mitsumori M."/>
        </authorList>
    </citation>
    <scope>NUCLEOTIDE SEQUENCE</scope>
    <source>
        <strain evidence="2">DSM 11371</strain>
    </source>
</reference>
<evidence type="ECO:0000313" key="5">
    <source>
        <dbReference type="Proteomes" id="UP000887043"/>
    </source>
</evidence>
<accession>A0AA37HVA1</accession>
<protein>
    <submittedName>
        <fullName evidence="2">LPS cholinephosphotransferase</fullName>
    </submittedName>
    <submittedName>
        <fullName evidence="3">LicD family protein</fullName>
    </submittedName>
</protein>
<dbReference type="PANTHER" id="PTHR43404">
    <property type="entry name" value="LIPOPOLYSACCHARIDE CHOLINEPHOSPHOTRANSFERASE LICD"/>
    <property type="match status" value="1"/>
</dbReference>
<dbReference type="Proteomes" id="UP000216189">
    <property type="component" value="Unassembled WGS sequence"/>
</dbReference>
<dbReference type="InterPro" id="IPR052942">
    <property type="entry name" value="LPS_cholinephosphotransferase"/>
</dbReference>
<reference evidence="3 4" key="1">
    <citation type="submission" date="2017-08" db="EMBL/GenBank/DDBJ databases">
        <title>Comparative genomics of non-oral Prevotella species.</title>
        <authorList>
            <person name="Accetto T."/>
            <person name="Nograsek B."/>
            <person name="Avgustin G."/>
        </authorList>
    </citation>
    <scope>NUCLEOTIDE SEQUENCE [LARGE SCALE GENOMIC DNA]</scope>
    <source>
        <strain evidence="3 4">TC1-1</strain>
    </source>
</reference>
<comment type="caution">
    <text evidence="2">The sequence shown here is derived from an EMBL/GenBank/DDBJ whole genome shotgun (WGS) entry which is preliminary data.</text>
</comment>
<dbReference type="RefSeq" id="WP_006283479.1">
    <property type="nucleotide sequence ID" value="NZ_CAJOJX010000006.1"/>
</dbReference>
<evidence type="ECO:0000313" key="3">
    <source>
        <dbReference type="EMBL" id="OYP56955.1"/>
    </source>
</evidence>
<dbReference type="GO" id="GO:0009100">
    <property type="term" value="P:glycoprotein metabolic process"/>
    <property type="evidence" value="ECO:0007669"/>
    <property type="project" value="UniProtKB-ARBA"/>
</dbReference>
<dbReference type="InterPro" id="IPR043519">
    <property type="entry name" value="NT_sf"/>
</dbReference>
<feature type="domain" description="LicD/FKTN/FKRP nucleotidyltransferase" evidence="1">
    <location>
        <begin position="24"/>
        <end position="235"/>
    </location>
</feature>
<sequence length="257" mass="30613">MKEMTLQELHEVQLAMLDAVDNYCRLNHLRYSLGGGTLLGAVRHHGYIPWDDDIDIMMPRPDYEKFMRYFKHEYYKLYDYRTDDTCGFSFAKLIDTRTIVQEYTITYSVFIDIFPIDGLPAPEELPLYLEKLNKLKCEISVSIRTTRGNWISNMLKNIIKKCLYRSRKSIVKDYDAFQQKYNFNTSKFAGAIVGRYGEKELMFADVFKHYVELPFENRQYQCIADYDSYLKKHYGNYMQLPPKDQQVANHSFKAYWK</sequence>
<name>A0AA37HVA1_SEGBR</name>
<evidence type="ECO:0000313" key="4">
    <source>
        <dbReference type="Proteomes" id="UP000216189"/>
    </source>
</evidence>
<proteinExistence type="predicted"/>
<keyword evidence="4" id="KW-1185">Reference proteome</keyword>
<dbReference type="SUPFAM" id="SSF81301">
    <property type="entry name" value="Nucleotidyltransferase"/>
    <property type="match status" value="1"/>
</dbReference>
<dbReference type="PANTHER" id="PTHR43404:SF2">
    <property type="entry name" value="LIPOPOLYSACCHARIDE CHOLINEPHOSPHOTRANSFERASE LICD"/>
    <property type="match status" value="1"/>
</dbReference>
<dbReference type="Proteomes" id="UP000887043">
    <property type="component" value="Unassembled WGS sequence"/>
</dbReference>
<gene>
    <name evidence="3" type="ORF">CIK91_01750</name>
    <name evidence="2" type="ORF">PRRU23_11400</name>
</gene>
<evidence type="ECO:0000259" key="1">
    <source>
        <dbReference type="Pfam" id="PF04991"/>
    </source>
</evidence>
<dbReference type="InterPro" id="IPR007074">
    <property type="entry name" value="LicD/FKTN/FKRP_NTP_transf"/>
</dbReference>
<dbReference type="EMBL" id="BPTR01000001">
    <property type="protein sequence ID" value="GJG27440.1"/>
    <property type="molecule type" value="Genomic_DNA"/>
</dbReference>
<dbReference type="Pfam" id="PF04991">
    <property type="entry name" value="LicD"/>
    <property type="match status" value="1"/>
</dbReference>
<dbReference type="AlphaFoldDB" id="A0AA37HVA1"/>